<protein>
    <recommendedName>
        <fullName evidence="3">Ribosomal protein S4</fullName>
    </recommendedName>
</protein>
<evidence type="ECO:0000313" key="1">
    <source>
        <dbReference type="EMBL" id="KAL3891477.1"/>
    </source>
</evidence>
<dbReference type="EMBL" id="JBJQND010000001">
    <property type="protein sequence ID" value="KAL3891477.1"/>
    <property type="molecule type" value="Genomic_DNA"/>
</dbReference>
<keyword evidence="2" id="KW-1185">Reference proteome</keyword>
<dbReference type="Proteomes" id="UP001634394">
    <property type="component" value="Unassembled WGS sequence"/>
</dbReference>
<organism evidence="1 2">
    <name type="scientific">Sinanodonta woodiana</name>
    <name type="common">Chinese pond mussel</name>
    <name type="synonym">Anodonta woodiana</name>
    <dbReference type="NCBI Taxonomy" id="1069815"/>
    <lineage>
        <taxon>Eukaryota</taxon>
        <taxon>Metazoa</taxon>
        <taxon>Spiralia</taxon>
        <taxon>Lophotrochozoa</taxon>
        <taxon>Mollusca</taxon>
        <taxon>Bivalvia</taxon>
        <taxon>Autobranchia</taxon>
        <taxon>Heteroconchia</taxon>
        <taxon>Palaeoheterodonta</taxon>
        <taxon>Unionida</taxon>
        <taxon>Unionoidea</taxon>
        <taxon>Unionidae</taxon>
        <taxon>Unioninae</taxon>
        <taxon>Sinanodonta</taxon>
    </lineage>
</organism>
<evidence type="ECO:0000313" key="2">
    <source>
        <dbReference type="Proteomes" id="UP001634394"/>
    </source>
</evidence>
<dbReference type="AlphaFoldDB" id="A0ABD3XZQ8"/>
<reference evidence="1 2" key="1">
    <citation type="submission" date="2024-11" db="EMBL/GenBank/DDBJ databases">
        <title>Chromosome-level genome assembly of the freshwater bivalve Anodonta woodiana.</title>
        <authorList>
            <person name="Chen X."/>
        </authorList>
    </citation>
    <scope>NUCLEOTIDE SEQUENCE [LARGE SCALE GENOMIC DNA]</scope>
    <source>
        <strain evidence="1">MN2024</strain>
        <tissue evidence="1">Gills</tissue>
    </source>
</reference>
<gene>
    <name evidence="1" type="ORF">ACJMK2_003739</name>
</gene>
<comment type="caution">
    <text evidence="1">The sequence shown here is derived from an EMBL/GenBank/DDBJ whole genome shotgun (WGS) entry which is preliminary data.</text>
</comment>
<proteinExistence type="predicted"/>
<name>A0ABD3XZQ8_SINWO</name>
<sequence length="204" mass="23978">MMFESDNVSYQVSEFFEKFKNEFPKVVMVEQGFDGEAVTDTFDRQQVIRVHTYVSQHSVMAVTLNRKQLHYSIPLDYPIKLCLKKRSKLKGKKEILLRKLIKKKKLPVEVQFANNHIVIVGSRSFNTNSFPALRLVHTFEEIYLLGNFINNVVLLHWVKYPHHSKNTNTYHYPLHYYSLKVAQTDMVQCLRLQISRGSHSHNLP</sequence>
<accession>A0ABD3XZQ8</accession>
<evidence type="ECO:0008006" key="3">
    <source>
        <dbReference type="Google" id="ProtNLM"/>
    </source>
</evidence>